<evidence type="ECO:0000313" key="2">
    <source>
        <dbReference type="EMBL" id="VAW86909.1"/>
    </source>
</evidence>
<sequence>NEGSVFKGWSDDSCNISRSGSLIINANITCIATFDAVLVQHTLTVDVTGEGTVTSSPVGISCSGNPNVRTNCNQSYADGTQVTLTAVASEGYRFDEWGDVSSCSGTAASTKVTMDADKFCSAVFVKCGDCIK</sequence>
<name>A0A3B0ZKV5_9ZZZZ</name>
<organism evidence="2">
    <name type="scientific">hydrothermal vent metagenome</name>
    <dbReference type="NCBI Taxonomy" id="652676"/>
    <lineage>
        <taxon>unclassified sequences</taxon>
        <taxon>metagenomes</taxon>
        <taxon>ecological metagenomes</taxon>
    </lineage>
</organism>
<accession>A0A3B0ZKV5</accession>
<dbReference type="EMBL" id="UOFO01000105">
    <property type="protein sequence ID" value="VAW86909.1"/>
    <property type="molecule type" value="Genomic_DNA"/>
</dbReference>
<reference evidence="2" key="1">
    <citation type="submission" date="2018-06" db="EMBL/GenBank/DDBJ databases">
        <authorList>
            <person name="Zhirakovskaya E."/>
        </authorList>
    </citation>
    <scope>NUCLEOTIDE SEQUENCE</scope>
</reference>
<proteinExistence type="predicted"/>
<dbReference type="Pfam" id="PF18998">
    <property type="entry name" value="Flg_new_2"/>
    <property type="match status" value="2"/>
</dbReference>
<gene>
    <name evidence="2" type="ORF">MNBD_GAMMA16-1049</name>
</gene>
<feature type="domain" description="Bacterial repeat" evidence="1">
    <location>
        <begin position="1"/>
        <end position="36"/>
    </location>
</feature>
<dbReference type="InterPro" id="IPR044060">
    <property type="entry name" value="Bacterial_rp_domain"/>
</dbReference>
<feature type="non-terminal residue" evidence="2">
    <location>
        <position position="1"/>
    </location>
</feature>
<protein>
    <recommendedName>
        <fullName evidence="1">Bacterial repeat domain-containing protein</fullName>
    </recommendedName>
</protein>
<evidence type="ECO:0000259" key="1">
    <source>
        <dbReference type="Pfam" id="PF18998"/>
    </source>
</evidence>
<feature type="domain" description="Bacterial repeat" evidence="1">
    <location>
        <begin position="68"/>
        <end position="125"/>
    </location>
</feature>
<dbReference type="AlphaFoldDB" id="A0A3B0ZKV5"/>